<reference evidence="1 2" key="1">
    <citation type="submission" date="2018-09" db="EMBL/GenBank/DDBJ databases">
        <title>Genomic Encyclopedia of Archaeal and Bacterial Type Strains, Phase II (KMG-II): from individual species to whole genera.</title>
        <authorList>
            <person name="Goeker M."/>
        </authorList>
    </citation>
    <scope>NUCLEOTIDE SEQUENCE [LARGE SCALE GENOMIC DNA]</scope>
    <source>
        <strain evidence="1 2">DSM 21950</strain>
    </source>
</reference>
<comment type="caution">
    <text evidence="1">The sequence shown here is derived from an EMBL/GenBank/DDBJ whole genome shotgun (WGS) entry which is preliminary data.</text>
</comment>
<organism evidence="1 2">
    <name type="scientific">Marinifilum flexuosum</name>
    <dbReference type="NCBI Taxonomy" id="1117708"/>
    <lineage>
        <taxon>Bacteria</taxon>
        <taxon>Pseudomonadati</taxon>
        <taxon>Bacteroidota</taxon>
        <taxon>Bacteroidia</taxon>
        <taxon>Marinilabiliales</taxon>
        <taxon>Marinifilaceae</taxon>
    </lineage>
</organism>
<dbReference type="Proteomes" id="UP000284531">
    <property type="component" value="Unassembled WGS sequence"/>
</dbReference>
<name>A0A419WF64_9BACT</name>
<dbReference type="EMBL" id="RAPQ01000015">
    <property type="protein sequence ID" value="RKD94093.1"/>
    <property type="molecule type" value="Genomic_DNA"/>
</dbReference>
<accession>A0A419WF64</accession>
<sequence>MNRSENAINLEIEIKNTSQTDSVLFYFPRDESVFMSLINIVFKNKETGKIHEYWPSDEILDIDRLFVTKNNSVLILPDCTGKFQQEIRLKRISPYLEKSKYSMSMQLSYEYGNLETDLGCKLFTGAMKSNSIEINR</sequence>
<protein>
    <submittedName>
        <fullName evidence="1">Uncharacterized protein</fullName>
    </submittedName>
</protein>
<keyword evidence="2" id="KW-1185">Reference proteome</keyword>
<gene>
    <name evidence="1" type="ORF">BXY64_4256</name>
</gene>
<dbReference type="RefSeq" id="WP_120241923.1">
    <property type="nucleotide sequence ID" value="NZ_RAPQ01000015.1"/>
</dbReference>
<dbReference type="AlphaFoldDB" id="A0A419WF64"/>
<evidence type="ECO:0000313" key="2">
    <source>
        <dbReference type="Proteomes" id="UP000284531"/>
    </source>
</evidence>
<proteinExistence type="predicted"/>
<evidence type="ECO:0000313" key="1">
    <source>
        <dbReference type="EMBL" id="RKD94093.1"/>
    </source>
</evidence>